<gene>
    <name evidence="2" type="ORF">AFM16_05045</name>
    <name evidence="3" type="ORF">HCX60_05250</name>
</gene>
<organism evidence="3 5">
    <name type="scientific">Streptomyces antibioticus</name>
    <dbReference type="NCBI Taxonomy" id="1890"/>
    <lineage>
        <taxon>Bacteria</taxon>
        <taxon>Bacillati</taxon>
        <taxon>Actinomycetota</taxon>
        <taxon>Actinomycetes</taxon>
        <taxon>Kitasatosporales</taxon>
        <taxon>Streptomycetaceae</taxon>
        <taxon>Streptomyces</taxon>
    </lineage>
</organism>
<dbReference type="Proteomes" id="UP000502504">
    <property type="component" value="Chromosome"/>
</dbReference>
<evidence type="ECO:0000313" key="5">
    <source>
        <dbReference type="Proteomes" id="UP000502504"/>
    </source>
</evidence>
<dbReference type="EMBL" id="LHQL01000001">
    <property type="protein sequence ID" value="OOQ55365.1"/>
    <property type="molecule type" value="Genomic_DNA"/>
</dbReference>
<reference evidence="3 5" key="2">
    <citation type="submission" date="2020-03" db="EMBL/GenBank/DDBJ databases">
        <title>Is there a link between lipid content and antibiotic production in Streptomyces?</title>
        <authorList>
            <person name="David M."/>
            <person name="Lejeune C."/>
            <person name="Abreu S."/>
            <person name="Thibessard A."/>
            <person name="Leblond P."/>
            <person name="Chaminade P."/>
            <person name="Virolle M.-J."/>
        </authorList>
    </citation>
    <scope>NUCLEOTIDE SEQUENCE [LARGE SCALE GENOMIC DNA]</scope>
    <source>
        <strain evidence="3 5">DSM 41481</strain>
    </source>
</reference>
<dbReference type="RefSeq" id="WP_078632617.1">
    <property type="nucleotide sequence ID" value="NZ_CM007717.1"/>
</dbReference>
<reference evidence="2 4" key="1">
    <citation type="submission" date="2015-07" db="EMBL/GenBank/DDBJ databases">
        <title>Draft Genome Sequence of Streptomyces antibioticus, IMRU 3720 reveals insights in the evolution of actinomycin biosynthetic gene clusters in Streptomyces.</title>
        <authorList>
            <person name="Crnovcic I."/>
            <person name="Ruckert C."/>
            <person name="Kalinowksi J."/>
            <person name="Keller U."/>
        </authorList>
    </citation>
    <scope>NUCLEOTIDE SEQUENCE [LARGE SCALE GENOMIC DNA]</scope>
    <source>
        <strain evidence="2 4">DSM 41481</strain>
    </source>
</reference>
<dbReference type="Proteomes" id="UP000190306">
    <property type="component" value="Chromosome"/>
</dbReference>
<evidence type="ECO:0000256" key="1">
    <source>
        <dbReference type="SAM" id="MobiDB-lite"/>
    </source>
</evidence>
<feature type="region of interest" description="Disordered" evidence="1">
    <location>
        <begin position="204"/>
        <end position="237"/>
    </location>
</feature>
<keyword evidence="4" id="KW-1185">Reference proteome</keyword>
<name>A0AAE6Y529_STRAT</name>
<feature type="compositionally biased region" description="Low complexity" evidence="1">
    <location>
        <begin position="218"/>
        <end position="237"/>
    </location>
</feature>
<dbReference type="EMBL" id="CP050692">
    <property type="protein sequence ID" value="QIT43006.1"/>
    <property type="molecule type" value="Genomic_DNA"/>
</dbReference>
<evidence type="ECO:0000313" key="2">
    <source>
        <dbReference type="EMBL" id="OOQ55365.1"/>
    </source>
</evidence>
<evidence type="ECO:0000313" key="3">
    <source>
        <dbReference type="EMBL" id="QIT43006.1"/>
    </source>
</evidence>
<accession>A0AAE6Y529</accession>
<dbReference type="AlphaFoldDB" id="A0AAE6Y529"/>
<proteinExistence type="predicted"/>
<sequence>MQETVRAGGALRQTSLVASQLLAKAALSDATTTVDGREAIALLRHLAEETSLAAVRTADTISALAHGDTASANLFLEQAATHLTGTPSTVHRVGNALLRHEGYLHAQDRAARQDLGPGEEAVKISEAQRKALASLARGDGVLRETGTGLREVVAPLAAYVSVRVATIDALASRDLLTLTPLPKQPGRYGLRVTSAGVHALLAAGLRPRRSPPRPPVILRPAAPAASAPASSAAVSRR</sequence>
<evidence type="ECO:0000313" key="4">
    <source>
        <dbReference type="Proteomes" id="UP000190306"/>
    </source>
</evidence>
<protein>
    <submittedName>
        <fullName evidence="3">Uncharacterized protein</fullName>
    </submittedName>
</protein>